<feature type="transmembrane region" description="Helical" evidence="6">
    <location>
        <begin position="159"/>
        <end position="178"/>
    </location>
</feature>
<evidence type="ECO:0000256" key="4">
    <source>
        <dbReference type="ARBA" id="ARBA00022989"/>
    </source>
</evidence>
<feature type="transmembrane region" description="Helical" evidence="6">
    <location>
        <begin position="237"/>
        <end position="257"/>
    </location>
</feature>
<feature type="domain" description="Major facilitator superfamily (MFS) profile" evidence="7">
    <location>
        <begin position="1"/>
        <end position="380"/>
    </location>
</feature>
<evidence type="ECO:0000313" key="8">
    <source>
        <dbReference type="EMBL" id="SFH55282.1"/>
    </source>
</evidence>
<dbReference type="InterPro" id="IPR036259">
    <property type="entry name" value="MFS_trans_sf"/>
</dbReference>
<keyword evidence="9" id="KW-1185">Reference proteome</keyword>
<dbReference type="GO" id="GO:0005886">
    <property type="term" value="C:plasma membrane"/>
    <property type="evidence" value="ECO:0007669"/>
    <property type="project" value="UniProtKB-SubCell"/>
</dbReference>
<evidence type="ECO:0000259" key="7">
    <source>
        <dbReference type="PROSITE" id="PS50850"/>
    </source>
</evidence>
<feature type="transmembrane region" description="Helical" evidence="6">
    <location>
        <begin position="355"/>
        <end position="376"/>
    </location>
</feature>
<dbReference type="Proteomes" id="UP000323537">
    <property type="component" value="Unassembled WGS sequence"/>
</dbReference>
<dbReference type="PANTHER" id="PTHR43124">
    <property type="entry name" value="PURINE EFFLUX PUMP PBUE"/>
    <property type="match status" value="1"/>
</dbReference>
<feature type="transmembrane region" description="Helical" evidence="6">
    <location>
        <begin position="98"/>
        <end position="121"/>
    </location>
</feature>
<dbReference type="GO" id="GO:0022857">
    <property type="term" value="F:transmembrane transporter activity"/>
    <property type="evidence" value="ECO:0007669"/>
    <property type="project" value="InterPro"/>
</dbReference>
<comment type="subcellular location">
    <subcellularLocation>
        <location evidence="1">Cell membrane</location>
        <topology evidence="1">Multi-pass membrane protein</topology>
    </subcellularLocation>
</comment>
<keyword evidence="4 6" id="KW-1133">Transmembrane helix</keyword>
<protein>
    <submittedName>
        <fullName evidence="8">Predicted arabinose efflux permease, MFS family</fullName>
    </submittedName>
</protein>
<dbReference type="PANTHER" id="PTHR43124:SF3">
    <property type="entry name" value="CHLORAMPHENICOL EFFLUX PUMP RV0191"/>
    <property type="match status" value="1"/>
</dbReference>
<keyword evidence="2" id="KW-1003">Cell membrane</keyword>
<keyword evidence="3 6" id="KW-0812">Transmembrane</keyword>
<keyword evidence="5 6" id="KW-0472">Membrane</keyword>
<dbReference type="OrthoDB" id="200998at2157"/>
<dbReference type="SUPFAM" id="SSF103473">
    <property type="entry name" value="MFS general substrate transporter"/>
    <property type="match status" value="1"/>
</dbReference>
<feature type="transmembrane region" description="Helical" evidence="6">
    <location>
        <begin position="133"/>
        <end position="153"/>
    </location>
</feature>
<dbReference type="InterPro" id="IPR011701">
    <property type="entry name" value="MFS"/>
</dbReference>
<gene>
    <name evidence="8" type="ORF">SAMN04488066_10863</name>
</gene>
<dbReference type="EMBL" id="FOPZ01000008">
    <property type="protein sequence ID" value="SFH55282.1"/>
    <property type="molecule type" value="Genomic_DNA"/>
</dbReference>
<evidence type="ECO:0000256" key="2">
    <source>
        <dbReference type="ARBA" id="ARBA00022475"/>
    </source>
</evidence>
<dbReference type="Gene3D" id="1.20.1250.20">
    <property type="entry name" value="MFS general substrate transporter like domains"/>
    <property type="match status" value="1"/>
</dbReference>
<evidence type="ECO:0000313" key="9">
    <source>
        <dbReference type="Proteomes" id="UP000323537"/>
    </source>
</evidence>
<dbReference type="Pfam" id="PF07690">
    <property type="entry name" value="MFS_1"/>
    <property type="match status" value="1"/>
</dbReference>
<evidence type="ECO:0000256" key="1">
    <source>
        <dbReference type="ARBA" id="ARBA00004651"/>
    </source>
</evidence>
<feature type="transmembrane region" description="Helical" evidence="6">
    <location>
        <begin position="269"/>
        <end position="287"/>
    </location>
</feature>
<feature type="transmembrane region" description="Helical" evidence="6">
    <location>
        <begin position="70"/>
        <end position="92"/>
    </location>
</feature>
<feature type="transmembrane region" description="Helical" evidence="6">
    <location>
        <begin position="199"/>
        <end position="217"/>
    </location>
</feature>
<evidence type="ECO:0000256" key="6">
    <source>
        <dbReference type="SAM" id="Phobius"/>
    </source>
</evidence>
<feature type="transmembrane region" description="Helical" evidence="6">
    <location>
        <begin position="39"/>
        <end position="63"/>
    </location>
</feature>
<organism evidence="8 9">
    <name type="scientific">Halorubrum aquaticum</name>
    <dbReference type="NCBI Taxonomy" id="387340"/>
    <lineage>
        <taxon>Archaea</taxon>
        <taxon>Methanobacteriati</taxon>
        <taxon>Methanobacteriota</taxon>
        <taxon>Stenosarchaea group</taxon>
        <taxon>Halobacteria</taxon>
        <taxon>Halobacteriales</taxon>
        <taxon>Haloferacaceae</taxon>
        <taxon>Halorubrum</taxon>
    </lineage>
</organism>
<reference evidence="8 9" key="1">
    <citation type="submission" date="2016-10" db="EMBL/GenBank/DDBJ databases">
        <authorList>
            <person name="Varghese N."/>
            <person name="Submissions S."/>
        </authorList>
    </citation>
    <scope>NUCLEOTIDE SEQUENCE [LARGE SCALE GENOMIC DNA]</scope>
    <source>
        <strain evidence="8 9">CGMCC 1.6377</strain>
    </source>
</reference>
<proteinExistence type="predicted"/>
<feature type="transmembrane region" description="Helical" evidence="6">
    <location>
        <begin position="328"/>
        <end position="349"/>
    </location>
</feature>
<name>A0A1I3AZ78_9EURY</name>
<accession>A0A1I3AZ78</accession>
<dbReference type="InterPro" id="IPR020846">
    <property type="entry name" value="MFS_dom"/>
</dbReference>
<sequence length="390" mass="39544">MTGRTFGTLCGLVFLINLGRVAFAPLVPTIGSEFGASPAVVGSVTTLVWVGSALPRIPVGYLLTRVPRHYVVLGSGIALAAAATVTGSAGSIRALQVGALSIGLASGAYFVAAVPLVAELFPSGRGRAIGIHGAASQLAAVIAPGVVVGILLVAGWNDVFRLLAITALAVTAVLFVVLRREPLPESAGADRDFRSALRHWRVILLVVVVVAAPGFVWQGVFNFYVTYLTGTKGLSTGFANALLTVVFAAGLPAFWFGGQLADRLPQIPYLLGILVSFGGSILALVVAESAVTLVVATVAIGFVAHAMFPAADTFLLDSLPADNRASAYAVFSGIALLFESTGSGTLGVAAERIGFDAAFVAGGAGVLVVAAVLGALHASRGLPGGRGTAE</sequence>
<evidence type="ECO:0000256" key="5">
    <source>
        <dbReference type="ARBA" id="ARBA00023136"/>
    </source>
</evidence>
<dbReference type="PROSITE" id="PS50850">
    <property type="entry name" value="MFS"/>
    <property type="match status" value="1"/>
</dbReference>
<dbReference type="AlphaFoldDB" id="A0A1I3AZ78"/>
<dbReference type="InterPro" id="IPR050189">
    <property type="entry name" value="MFS_Efflux_Transporters"/>
</dbReference>
<evidence type="ECO:0000256" key="3">
    <source>
        <dbReference type="ARBA" id="ARBA00022692"/>
    </source>
</evidence>
<dbReference type="RefSeq" id="WP_149784386.1">
    <property type="nucleotide sequence ID" value="NZ_BAAADP010000001.1"/>
</dbReference>